<organism evidence="2 3">
    <name type="scientific">Scleroderma citrinum Foug A</name>
    <dbReference type="NCBI Taxonomy" id="1036808"/>
    <lineage>
        <taxon>Eukaryota</taxon>
        <taxon>Fungi</taxon>
        <taxon>Dikarya</taxon>
        <taxon>Basidiomycota</taxon>
        <taxon>Agaricomycotina</taxon>
        <taxon>Agaricomycetes</taxon>
        <taxon>Agaricomycetidae</taxon>
        <taxon>Boletales</taxon>
        <taxon>Sclerodermatineae</taxon>
        <taxon>Sclerodermataceae</taxon>
        <taxon>Scleroderma</taxon>
    </lineage>
</organism>
<evidence type="ECO:0000256" key="1">
    <source>
        <dbReference type="SAM" id="SignalP"/>
    </source>
</evidence>
<keyword evidence="1" id="KW-0732">Signal</keyword>
<feature type="signal peptide" evidence="1">
    <location>
        <begin position="1"/>
        <end position="21"/>
    </location>
</feature>
<accession>A0A0C3D337</accession>
<evidence type="ECO:0000313" key="3">
    <source>
        <dbReference type="Proteomes" id="UP000053989"/>
    </source>
</evidence>
<reference evidence="3" key="2">
    <citation type="submission" date="2015-01" db="EMBL/GenBank/DDBJ databases">
        <title>Evolutionary Origins and Diversification of the Mycorrhizal Mutualists.</title>
        <authorList>
            <consortium name="DOE Joint Genome Institute"/>
            <consortium name="Mycorrhizal Genomics Consortium"/>
            <person name="Kohler A."/>
            <person name="Kuo A."/>
            <person name="Nagy L.G."/>
            <person name="Floudas D."/>
            <person name="Copeland A."/>
            <person name="Barry K.W."/>
            <person name="Cichocki N."/>
            <person name="Veneault-Fourrey C."/>
            <person name="LaButti K."/>
            <person name="Lindquist E.A."/>
            <person name="Lipzen A."/>
            <person name="Lundell T."/>
            <person name="Morin E."/>
            <person name="Murat C."/>
            <person name="Riley R."/>
            <person name="Ohm R."/>
            <person name="Sun H."/>
            <person name="Tunlid A."/>
            <person name="Henrissat B."/>
            <person name="Grigoriev I.V."/>
            <person name="Hibbett D.S."/>
            <person name="Martin F."/>
        </authorList>
    </citation>
    <scope>NUCLEOTIDE SEQUENCE [LARGE SCALE GENOMIC DNA]</scope>
    <source>
        <strain evidence="3">Foug A</strain>
    </source>
</reference>
<dbReference type="InParanoid" id="A0A0C3D337"/>
<evidence type="ECO:0000313" key="2">
    <source>
        <dbReference type="EMBL" id="KIM55195.1"/>
    </source>
</evidence>
<dbReference type="Proteomes" id="UP000053989">
    <property type="component" value="Unassembled WGS sequence"/>
</dbReference>
<dbReference type="EMBL" id="KN822139">
    <property type="protein sequence ID" value="KIM55195.1"/>
    <property type="molecule type" value="Genomic_DNA"/>
</dbReference>
<feature type="chain" id="PRO_5002176337" evidence="1">
    <location>
        <begin position="22"/>
        <end position="233"/>
    </location>
</feature>
<gene>
    <name evidence="2" type="ORF">SCLCIDRAFT_135100</name>
</gene>
<dbReference type="OrthoDB" id="2872628at2759"/>
<sequence>MFSLAQSPVFALLAFLQLSYADYYIDDTNSTLNYSTTTEVIWGAFNASYTISLPLANGTYMPVDGYACYNNTYLLLLVGDYSLTHQEDAACHSSDNCILSIPFTGSGITIYVYQSGPIGINASFEVDGNYCQTTVLNAPSPPSYAIANVSMFNIQQLTSGPHVGSLTVNDIFGSYSGMIWDYAHVNETLVAALETTTSASTTSSSSTSTTSSTSSPSQYVYSIFTVISFSHPR</sequence>
<proteinExistence type="predicted"/>
<dbReference type="AlphaFoldDB" id="A0A0C3D337"/>
<keyword evidence="3" id="KW-1185">Reference proteome</keyword>
<name>A0A0C3D337_9AGAM</name>
<dbReference type="HOGENOM" id="CLU_1190483_0_0_1"/>
<reference evidence="2 3" key="1">
    <citation type="submission" date="2014-04" db="EMBL/GenBank/DDBJ databases">
        <authorList>
            <consortium name="DOE Joint Genome Institute"/>
            <person name="Kuo A."/>
            <person name="Kohler A."/>
            <person name="Nagy L.G."/>
            <person name="Floudas D."/>
            <person name="Copeland A."/>
            <person name="Barry K.W."/>
            <person name="Cichocki N."/>
            <person name="Veneault-Fourrey C."/>
            <person name="LaButti K."/>
            <person name="Lindquist E.A."/>
            <person name="Lipzen A."/>
            <person name="Lundell T."/>
            <person name="Morin E."/>
            <person name="Murat C."/>
            <person name="Sun H."/>
            <person name="Tunlid A."/>
            <person name="Henrissat B."/>
            <person name="Grigoriev I.V."/>
            <person name="Hibbett D.S."/>
            <person name="Martin F."/>
            <person name="Nordberg H.P."/>
            <person name="Cantor M.N."/>
            <person name="Hua S.X."/>
        </authorList>
    </citation>
    <scope>NUCLEOTIDE SEQUENCE [LARGE SCALE GENOMIC DNA]</scope>
    <source>
        <strain evidence="2 3">Foug A</strain>
    </source>
</reference>
<protein>
    <submittedName>
        <fullName evidence="2">Uncharacterized protein</fullName>
    </submittedName>
</protein>
<dbReference type="Gene3D" id="2.60.120.260">
    <property type="entry name" value="Galactose-binding domain-like"/>
    <property type="match status" value="1"/>
</dbReference>